<dbReference type="GO" id="GO:0004668">
    <property type="term" value="F:protein-arginine deiminase activity"/>
    <property type="evidence" value="ECO:0007669"/>
    <property type="project" value="InterPro"/>
</dbReference>
<comment type="caution">
    <text evidence="2">The sequence shown here is derived from an EMBL/GenBank/DDBJ whole genome shotgun (WGS) entry which is preliminary data.</text>
</comment>
<reference evidence="2" key="1">
    <citation type="journal article" date="2014" name="Int. J. Syst. Evol. Microbiol.">
        <title>Complete genome sequence of Corynebacterium casei LMG S-19264T (=DSM 44701T), isolated from a smear-ripened cheese.</title>
        <authorList>
            <consortium name="US DOE Joint Genome Institute (JGI-PGF)"/>
            <person name="Walter F."/>
            <person name="Albersmeier A."/>
            <person name="Kalinowski J."/>
            <person name="Ruckert C."/>
        </authorList>
    </citation>
    <scope>NUCLEOTIDE SEQUENCE</scope>
    <source>
        <strain evidence="2">KCTC 32501</strain>
    </source>
</reference>
<dbReference type="GO" id="GO:0047632">
    <property type="term" value="F:agmatine deiminase activity"/>
    <property type="evidence" value="ECO:0007669"/>
    <property type="project" value="TreeGrafter"/>
</dbReference>
<dbReference type="PANTHER" id="PTHR31377:SF0">
    <property type="entry name" value="AGMATINE DEIMINASE-RELATED"/>
    <property type="match status" value="1"/>
</dbReference>
<reference evidence="2" key="2">
    <citation type="submission" date="2020-09" db="EMBL/GenBank/DDBJ databases">
        <authorList>
            <person name="Sun Q."/>
            <person name="Kim S."/>
        </authorList>
    </citation>
    <scope>NUCLEOTIDE SEQUENCE</scope>
    <source>
        <strain evidence="2">KCTC 32501</strain>
    </source>
</reference>
<proteinExistence type="predicted"/>
<dbReference type="PANTHER" id="PTHR31377">
    <property type="entry name" value="AGMATINE DEIMINASE-RELATED"/>
    <property type="match status" value="1"/>
</dbReference>
<evidence type="ECO:0000313" key="2">
    <source>
        <dbReference type="EMBL" id="GHA77339.1"/>
    </source>
</evidence>
<dbReference type="InterPro" id="IPR007466">
    <property type="entry name" value="Peptidyl-Arg-deiminase_porph"/>
</dbReference>
<dbReference type="AlphaFoldDB" id="A0A8J3CND2"/>
<organism evidence="2 3">
    <name type="scientific">Formosimonas limnophila</name>
    <dbReference type="NCBI Taxonomy" id="1384487"/>
    <lineage>
        <taxon>Bacteria</taxon>
        <taxon>Pseudomonadati</taxon>
        <taxon>Pseudomonadota</taxon>
        <taxon>Betaproteobacteria</taxon>
        <taxon>Burkholderiales</taxon>
        <taxon>Burkholderiaceae</taxon>
        <taxon>Formosimonas</taxon>
    </lineage>
</organism>
<sequence length="371" mass="40223">MNRRTFIKTLSVMGGGSLTALGIGGIFAANTTAPSNKASAHRMPDEAEPHACTWMAFGASEAIWGRKLLSEVQRNLALIANTIAQFEPVKMLVRAADLTLARSLLHKNVELIVAPLDDLWMRDSGPVFVTHPTGKISAVQFNFNGWGNKQKHTNDQRVAAKVANFAQTPLINTHLVLEGGGIEVDGHGTAIITESCVLNTNRNPNLSKAECEKALMPLLGLRKIIWLPGIKDQDITDGHTDFYARFAKPGVVIAAFDPDPESFDHEVTKTHLAILKNATDADGRPLEVHMLQAPSYVRPKFKNNDFAAGYINFYVCNGAVIAPEFGDTVTDEAAKRTLQALFPNREVVQINIDGIAAGGGGIHCTTQQQPL</sequence>
<dbReference type="SUPFAM" id="SSF55909">
    <property type="entry name" value="Pentein"/>
    <property type="match status" value="1"/>
</dbReference>
<keyword evidence="3" id="KW-1185">Reference proteome</keyword>
<dbReference type="Pfam" id="PF04371">
    <property type="entry name" value="PAD_porph"/>
    <property type="match status" value="1"/>
</dbReference>
<keyword evidence="1" id="KW-0378">Hydrolase</keyword>
<accession>A0A8J3CND2</accession>
<evidence type="ECO:0000256" key="1">
    <source>
        <dbReference type="ARBA" id="ARBA00022801"/>
    </source>
</evidence>
<gene>
    <name evidence="2" type="ORF">GCM10009007_17970</name>
</gene>
<dbReference type="EMBL" id="BMZG01000009">
    <property type="protein sequence ID" value="GHA77339.1"/>
    <property type="molecule type" value="Genomic_DNA"/>
</dbReference>
<name>A0A8J3CND2_9BURK</name>
<dbReference type="Proteomes" id="UP000614287">
    <property type="component" value="Unassembled WGS sequence"/>
</dbReference>
<dbReference type="GO" id="GO:0009446">
    <property type="term" value="P:putrescine biosynthetic process"/>
    <property type="evidence" value="ECO:0007669"/>
    <property type="project" value="InterPro"/>
</dbReference>
<evidence type="ECO:0000313" key="3">
    <source>
        <dbReference type="Proteomes" id="UP000614287"/>
    </source>
</evidence>
<dbReference type="Gene3D" id="3.75.10.10">
    <property type="entry name" value="L-arginine/glycine Amidinotransferase, Chain A"/>
    <property type="match status" value="1"/>
</dbReference>
<protein>
    <submittedName>
        <fullName evidence="2">Porphyromonas-type peptidyl-arginine deiminase</fullName>
    </submittedName>
</protein>